<feature type="region of interest" description="Disordered" evidence="3">
    <location>
        <begin position="180"/>
        <end position="199"/>
    </location>
</feature>
<dbReference type="InterPro" id="IPR028098">
    <property type="entry name" value="Glyco_trans_4-like_N"/>
</dbReference>
<dbReference type="Pfam" id="PF13439">
    <property type="entry name" value="Glyco_transf_4"/>
    <property type="match status" value="1"/>
</dbReference>
<keyword evidence="1" id="KW-0328">Glycosyltransferase</keyword>
<protein>
    <recommendedName>
        <fullName evidence="4">Glycosyltransferase subfamily 4-like N-terminal domain-containing protein</fullName>
    </recommendedName>
</protein>
<dbReference type="PANTHER" id="PTHR12526">
    <property type="entry name" value="GLYCOSYLTRANSFERASE"/>
    <property type="match status" value="1"/>
</dbReference>
<evidence type="ECO:0000256" key="3">
    <source>
        <dbReference type="SAM" id="MobiDB-lite"/>
    </source>
</evidence>
<dbReference type="RefSeq" id="WP_111250101.1">
    <property type="nucleotide sequence ID" value="NZ_QKWH01000002.1"/>
</dbReference>
<feature type="domain" description="Glycosyltransferase subfamily 4-like N-terminal" evidence="4">
    <location>
        <begin position="25"/>
        <end position="183"/>
    </location>
</feature>
<dbReference type="Gene3D" id="3.40.50.2000">
    <property type="entry name" value="Glycogen Phosphorylase B"/>
    <property type="match status" value="2"/>
</dbReference>
<dbReference type="PANTHER" id="PTHR12526:SF510">
    <property type="entry name" value="D-INOSITOL 3-PHOSPHATE GLYCOSYLTRANSFERASE"/>
    <property type="match status" value="1"/>
</dbReference>
<comment type="caution">
    <text evidence="5">The sequence shown here is derived from an EMBL/GenBank/DDBJ whole genome shotgun (WGS) entry which is preliminary data.</text>
</comment>
<gene>
    <name evidence="5" type="ORF">DNL40_04840</name>
</gene>
<evidence type="ECO:0000256" key="2">
    <source>
        <dbReference type="ARBA" id="ARBA00022679"/>
    </source>
</evidence>
<evidence type="ECO:0000313" key="5">
    <source>
        <dbReference type="EMBL" id="PZR54244.1"/>
    </source>
</evidence>
<accession>A0A2W5Y7B7</accession>
<dbReference type="Pfam" id="PF13692">
    <property type="entry name" value="Glyco_trans_1_4"/>
    <property type="match status" value="1"/>
</dbReference>
<dbReference type="Proteomes" id="UP000248783">
    <property type="component" value="Unassembled WGS sequence"/>
</dbReference>
<evidence type="ECO:0000256" key="1">
    <source>
        <dbReference type="ARBA" id="ARBA00022676"/>
    </source>
</evidence>
<dbReference type="EMBL" id="QKWH01000002">
    <property type="protein sequence ID" value="PZR54244.1"/>
    <property type="molecule type" value="Genomic_DNA"/>
</dbReference>
<reference evidence="5 6" key="1">
    <citation type="submission" date="2018-06" db="EMBL/GenBank/DDBJ databases">
        <title>Whole genome sequencing of a novel hydrocarbon degrading bacterial strain, PW21 isolated from oil contaminated produced water sample.</title>
        <authorList>
            <person name="Nagkirti P."/>
            <person name="Shaikh A."/>
            <person name="Gowdaman V."/>
            <person name="Engineer A.E."/>
            <person name="Dagar S."/>
            <person name="Dhakephalkar P.K."/>
        </authorList>
    </citation>
    <scope>NUCLEOTIDE SEQUENCE [LARGE SCALE GENOMIC DNA]</scope>
    <source>
        <strain evidence="5 6">PW21</strain>
    </source>
</reference>
<sequence length="678" mass="71067">MARLLAGHVLIAHPSTELYGSDLQTVETVRACVEAGARVTVVLPGPGPLVARLEEAGARVVVVPFPVVRKAALRPAGLVRLALGAARALPRAVGVVRRAGADVVLVSTLTVPWWVLAGRLARVRVVVHVHEAEADAPRPVRAALAAPLLLSSAVVANSRAARDVLVGAVGRLARTTRVVHNGVPGPARAPEPRPRSAGDPAHLVLVGRLSPRKGTDVALEALALLRRDGREVTLTLAGTCFAGYEWFERRLRDRAGEPDLVGAVTFAGYADAWEQLAAADVALVPSRVEPFGNVAVEAMLARRPVVASRTQGLAEIVRDGVTGLLVPPGDPRALARAVARLLDAPDQARALARAAHREARERFSVTRYREQVRAVLAPAAAPSVARSLAKLLLTDLPGAGRLLRALARSAALAARNRWSSAPLTGDAPVDLCVTTYGRRAATVHLALESVAAGTVRPRRAILWVDEERLVTAPPAPLRRLRARGLEIRRCEDLGPHKKQFPYVTAGGPGPFVTADDDVLYPRGWLAGLLAAHRRLPGCVVAHRAHRVTTVAGTIGPYAGWVAETATEPSAATLPTGVSGVLYPPAMVAALREAGRAFLAVAPRCDDVWVHAVAVRAGVGVAQVSATPRDYLLVPGTQAGALFQENGSGGGNDQAAAAAYVGEVRRAVLRDAAPAGSVA</sequence>
<proteinExistence type="predicted"/>
<evidence type="ECO:0000313" key="6">
    <source>
        <dbReference type="Proteomes" id="UP000248783"/>
    </source>
</evidence>
<dbReference type="SUPFAM" id="SSF53756">
    <property type="entry name" value="UDP-Glycosyltransferase/glycogen phosphorylase"/>
    <property type="match status" value="1"/>
</dbReference>
<keyword evidence="2" id="KW-0808">Transferase</keyword>
<dbReference type="GO" id="GO:0016757">
    <property type="term" value="F:glycosyltransferase activity"/>
    <property type="evidence" value="ECO:0007669"/>
    <property type="project" value="UniProtKB-KW"/>
</dbReference>
<dbReference type="CDD" id="cd03801">
    <property type="entry name" value="GT4_PimA-like"/>
    <property type="match status" value="1"/>
</dbReference>
<keyword evidence="6" id="KW-1185">Reference proteome</keyword>
<evidence type="ECO:0000259" key="4">
    <source>
        <dbReference type="Pfam" id="PF13439"/>
    </source>
</evidence>
<name>A0A2W5Y7B7_9MICO</name>
<dbReference type="AlphaFoldDB" id="A0A2W5Y7B7"/>
<organism evidence="5 6">
    <name type="scientific">Xylanimonas oleitrophica</name>
    <dbReference type="NCBI Taxonomy" id="2607479"/>
    <lineage>
        <taxon>Bacteria</taxon>
        <taxon>Bacillati</taxon>
        <taxon>Actinomycetota</taxon>
        <taxon>Actinomycetes</taxon>
        <taxon>Micrococcales</taxon>
        <taxon>Promicromonosporaceae</taxon>
        <taxon>Xylanimonas</taxon>
    </lineage>
</organism>